<dbReference type="EMBL" id="JARWAM010000014">
    <property type="protein sequence ID" value="MDR5907120.1"/>
    <property type="molecule type" value="Genomic_DNA"/>
</dbReference>
<reference evidence="5 6" key="1">
    <citation type="submission" date="2023-04" db="EMBL/GenBank/DDBJ databases">
        <title>A long-awaited taxogenomic arrangement of the family Halomonadaceae.</title>
        <authorList>
            <person name="De La Haba R."/>
            <person name="Chuvochina M."/>
            <person name="Wittouck S."/>
            <person name="Arahal D.R."/>
            <person name="Sanchez-Porro C."/>
            <person name="Hugenholtz P."/>
            <person name="Ventosa A."/>
        </authorList>
    </citation>
    <scope>NUCLEOTIDE SEQUENCE [LARGE SCALE GENOMIC DNA]</scope>
    <source>
        <strain evidence="5 6">DSM 26770</strain>
    </source>
</reference>
<keyword evidence="3 4" id="KW-0418">Kinase</keyword>
<dbReference type="Proteomes" id="UP001251374">
    <property type="component" value="Unassembled WGS sequence"/>
</dbReference>
<dbReference type="SUPFAM" id="SSF110738">
    <property type="entry name" value="Glycerate kinase I"/>
    <property type="match status" value="1"/>
</dbReference>
<dbReference type="PIRSF" id="PIRSF006078">
    <property type="entry name" value="GlxK"/>
    <property type="match status" value="1"/>
</dbReference>
<dbReference type="EC" id="2.7.1.31" evidence="5"/>
<evidence type="ECO:0000313" key="5">
    <source>
        <dbReference type="EMBL" id="MDR5907120.1"/>
    </source>
</evidence>
<proteinExistence type="inferred from homology"/>
<dbReference type="PANTHER" id="PTHR21599">
    <property type="entry name" value="GLYCERATE KINASE"/>
    <property type="match status" value="1"/>
</dbReference>
<dbReference type="RefSeq" id="WP_309724241.1">
    <property type="nucleotide sequence ID" value="NZ_JARWAM010000014.1"/>
</dbReference>
<evidence type="ECO:0000256" key="3">
    <source>
        <dbReference type="ARBA" id="ARBA00022777"/>
    </source>
</evidence>
<dbReference type="Gene3D" id="3.90.1510.10">
    <property type="entry name" value="Glycerate kinase, domain 2"/>
    <property type="match status" value="1"/>
</dbReference>
<keyword evidence="6" id="KW-1185">Reference proteome</keyword>
<dbReference type="Pfam" id="PF02595">
    <property type="entry name" value="Gly_kinase"/>
    <property type="match status" value="1"/>
</dbReference>
<sequence>MRVVLAPDSYKDAVSAEEVVRALRRGVLKACPEAVVDSCPLGDGGEGTLDALLVSMGAEECMSTVTGPMGKSRIARWGWVADQKLAIVELAESSGIQLVPLAHRDAMKASTYGLGEVILDTLDHGAERIILTLGGSATNDGGAGMLQALGVRLQDEAGAAIQPGGEGLAFLAELDVVGMDSRLADVQFEVAVDVSNPLCGENGASAIFGPQKGANSEHVAFLDKALYGFAEIVEAALGTNFAKAPGAGAAGGVGFAAMTLLQATPRPGIEIVMELVGFEEKLAGADLVITGEGSVDRQSLSGKTPVGVARAAARTAVPVVLLAGRFGEGWREVYQIGVTAAFPLADQAMGLEEAMARTSELLEDRAEAVIRLYGASRP</sequence>
<gene>
    <name evidence="5" type="ORF">QC821_17705</name>
</gene>
<protein>
    <submittedName>
        <fullName evidence="5">Glycerate kinase</fullName>
        <ecNumber evidence="5">2.7.1.31</ecNumber>
    </submittedName>
</protein>
<evidence type="ECO:0000256" key="4">
    <source>
        <dbReference type="PIRNR" id="PIRNR006078"/>
    </source>
</evidence>
<dbReference type="InterPro" id="IPR036129">
    <property type="entry name" value="Glycerate_kinase_sf"/>
</dbReference>
<accession>A0ABU1HI08</accession>
<dbReference type="GO" id="GO:0008887">
    <property type="term" value="F:glycerate kinase activity"/>
    <property type="evidence" value="ECO:0007669"/>
    <property type="project" value="UniProtKB-EC"/>
</dbReference>
<organism evidence="5 6">
    <name type="scientific">Franzmannia qiaohouensis</name>
    <dbReference type="NCBI Taxonomy" id="1329370"/>
    <lineage>
        <taxon>Bacteria</taxon>
        <taxon>Pseudomonadati</taxon>
        <taxon>Pseudomonadota</taxon>
        <taxon>Gammaproteobacteria</taxon>
        <taxon>Oceanospirillales</taxon>
        <taxon>Halomonadaceae</taxon>
        <taxon>Franzmannia</taxon>
    </lineage>
</organism>
<evidence type="ECO:0000256" key="2">
    <source>
        <dbReference type="ARBA" id="ARBA00022679"/>
    </source>
</evidence>
<name>A0ABU1HI08_9GAMM</name>
<evidence type="ECO:0000256" key="1">
    <source>
        <dbReference type="ARBA" id="ARBA00006284"/>
    </source>
</evidence>
<dbReference type="NCBIfam" id="TIGR00045">
    <property type="entry name" value="glycerate kinase"/>
    <property type="match status" value="1"/>
</dbReference>
<comment type="caution">
    <text evidence="5">The sequence shown here is derived from an EMBL/GenBank/DDBJ whole genome shotgun (WGS) entry which is preliminary data.</text>
</comment>
<dbReference type="InterPro" id="IPR018197">
    <property type="entry name" value="Glycerate_kinase_RE-like"/>
</dbReference>
<dbReference type="InterPro" id="IPR018193">
    <property type="entry name" value="Glyc_kinase_flavodox-like_fold"/>
</dbReference>
<evidence type="ECO:0000313" key="6">
    <source>
        <dbReference type="Proteomes" id="UP001251374"/>
    </source>
</evidence>
<dbReference type="Gene3D" id="3.40.50.10350">
    <property type="entry name" value="Glycerate kinase, domain 1"/>
    <property type="match status" value="1"/>
</dbReference>
<comment type="similarity">
    <text evidence="1 4">Belongs to the glycerate kinase type-1 family.</text>
</comment>
<dbReference type="InterPro" id="IPR004381">
    <property type="entry name" value="Glycerate_kinase"/>
</dbReference>
<keyword evidence="2 4" id="KW-0808">Transferase</keyword>
<dbReference type="PANTHER" id="PTHR21599:SF0">
    <property type="entry name" value="GLYCERATE KINASE"/>
    <property type="match status" value="1"/>
</dbReference>